<evidence type="ECO:0000313" key="2">
    <source>
        <dbReference type="Proteomes" id="UP000004208"/>
    </source>
</evidence>
<reference evidence="1" key="1">
    <citation type="submission" date="2010-06" db="EMBL/GenBank/DDBJ databases">
        <authorList>
            <person name="Muzny D."/>
            <person name="Qin X."/>
            <person name="Buhay C."/>
            <person name="Dugan-Rocha S."/>
            <person name="Ding Y."/>
            <person name="Chen G."/>
            <person name="Hawes A."/>
            <person name="Holder M."/>
            <person name="Jhangiani S."/>
            <person name="Johnson A."/>
            <person name="Khan Z."/>
            <person name="Li Z."/>
            <person name="Liu W."/>
            <person name="Liu X."/>
            <person name="Perez L."/>
            <person name="Shen H."/>
            <person name="Wang Q."/>
            <person name="Watt J."/>
            <person name="Xi L."/>
            <person name="Xin Y."/>
            <person name="Zhou J."/>
            <person name="Deng J."/>
            <person name="Jiang H."/>
            <person name="Liu Y."/>
            <person name="Qu J."/>
            <person name="Song X.-Z."/>
            <person name="Zhang L."/>
            <person name="Villasana D."/>
            <person name="Johnson A."/>
            <person name="Liu J."/>
            <person name="Liyanage D."/>
            <person name="Lorensuhewa L."/>
            <person name="Robinson T."/>
            <person name="Song A."/>
            <person name="Song B.-B."/>
            <person name="Dinh H."/>
            <person name="Thornton R."/>
            <person name="Coyle M."/>
            <person name="Francisco L."/>
            <person name="Jackson L."/>
            <person name="Javaid M."/>
            <person name="Korchina V."/>
            <person name="Kovar C."/>
            <person name="Mata R."/>
            <person name="Mathew T."/>
            <person name="Ngo R."/>
            <person name="Nguyen L."/>
            <person name="Nguyen N."/>
            <person name="Okwuonu G."/>
            <person name="Ongeri F."/>
            <person name="Pham C."/>
            <person name="Simmons D."/>
            <person name="Wilczek-Boney K."/>
            <person name="Hale W."/>
            <person name="Jakkamsetti A."/>
            <person name="Pham P."/>
            <person name="Ruth R."/>
            <person name="San Lucas F."/>
            <person name="Warren J."/>
            <person name="Zhang J."/>
            <person name="Zhao Z."/>
            <person name="Zhou C."/>
            <person name="Zhu D."/>
            <person name="Lee S."/>
            <person name="Bess C."/>
            <person name="Blankenburg K."/>
            <person name="Forbes L."/>
            <person name="Fu Q."/>
            <person name="Gubbala S."/>
            <person name="Hirani K."/>
            <person name="Jayaseelan J.C."/>
            <person name="Lara F."/>
            <person name="Munidasa M."/>
            <person name="Palculict T."/>
            <person name="Patil S."/>
            <person name="Pu L.-L."/>
            <person name="Saada N."/>
            <person name="Tang L."/>
            <person name="Weissenberger G."/>
            <person name="Zhu Y."/>
            <person name="Hemphill L."/>
            <person name="Shang Y."/>
            <person name="Youmans B."/>
            <person name="Ayvaz T."/>
            <person name="Ross M."/>
            <person name="Santibanez J."/>
            <person name="Aqrawi P."/>
            <person name="Gross S."/>
            <person name="Joshi V."/>
            <person name="Fowler G."/>
            <person name="Nazareth L."/>
            <person name="Reid J."/>
            <person name="Worley K."/>
            <person name="Petrosino J."/>
            <person name="Highlander S."/>
            <person name="Gibbs R."/>
        </authorList>
    </citation>
    <scope>NUCLEOTIDE SEQUENCE [LARGE SCALE GENOMIC DNA]</scope>
    <source>
        <strain evidence="1">ATCC 33030</strain>
    </source>
</reference>
<gene>
    <name evidence="1" type="ORF">HMPREF0291_11430</name>
</gene>
<accession>D7WFE6</accession>
<dbReference type="STRING" id="585529.HMPREF0291_11430"/>
<comment type="caution">
    <text evidence="1">The sequence shown here is derived from an EMBL/GenBank/DDBJ whole genome shotgun (WGS) entry which is preliminary data.</text>
</comment>
<dbReference type="AlphaFoldDB" id="D7WFE6"/>
<proteinExistence type="predicted"/>
<sequence>MRGFNLLVVPGSPAVVAELSPQDAAGRAIVAKARELTEGDTRPVEIVGSRDPRWRTEHTGSFRAWGADVHVGGGNYLPELIARYILPGRTIGDSREHIQPLNPDALTVVVVDGSAGLTPRAPLALIDGATDTHDAMTAFLDGTGELPTDLPGVIEPGLWEELGELEASKSVLLSDDTLGVGRFLAAWEVHA</sequence>
<dbReference type="OrthoDB" id="4774928at2"/>
<keyword evidence="2" id="KW-1185">Reference proteome</keyword>
<dbReference type="HOGENOM" id="CLU_1223081_0_0_11"/>
<dbReference type="Proteomes" id="UP000004208">
    <property type="component" value="Unassembled WGS sequence"/>
</dbReference>
<dbReference type="eggNOG" id="COG3885">
    <property type="taxonomic scope" value="Bacteria"/>
</dbReference>
<dbReference type="EMBL" id="ACLJ02000003">
    <property type="protein sequence ID" value="EFK53773.1"/>
    <property type="molecule type" value="Genomic_DNA"/>
</dbReference>
<dbReference type="RefSeq" id="WP_005289809.1">
    <property type="nucleotide sequence ID" value="NZ_CM000961.1"/>
</dbReference>
<evidence type="ECO:0000313" key="1">
    <source>
        <dbReference type="EMBL" id="EFK53773.1"/>
    </source>
</evidence>
<name>D7WFE6_9CORY</name>
<protein>
    <submittedName>
        <fullName evidence="1">Uncharacterized protein</fullName>
    </submittedName>
</protein>
<organism evidence="1 2">
    <name type="scientific">Corynebacterium genitalium ATCC 33030</name>
    <dbReference type="NCBI Taxonomy" id="585529"/>
    <lineage>
        <taxon>Bacteria</taxon>
        <taxon>Bacillati</taxon>
        <taxon>Actinomycetota</taxon>
        <taxon>Actinomycetes</taxon>
        <taxon>Mycobacteriales</taxon>
        <taxon>Corynebacteriaceae</taxon>
        <taxon>Corynebacterium</taxon>
    </lineage>
</organism>